<dbReference type="AlphaFoldDB" id="A0A068SI66"/>
<gene>
    <name evidence="1" type="ORF">LCOR_11781.1</name>
</gene>
<accession>A0A068SI66</accession>
<dbReference type="VEuPathDB" id="FungiDB:LCOR_11781.1"/>
<name>A0A068SI66_9FUNG</name>
<dbReference type="Proteomes" id="UP000027586">
    <property type="component" value="Unassembled WGS sequence"/>
</dbReference>
<evidence type="ECO:0000313" key="1">
    <source>
        <dbReference type="EMBL" id="CDH61006.1"/>
    </source>
</evidence>
<comment type="caution">
    <text evidence="1">The sequence shown here is derived from an EMBL/GenBank/DDBJ whole genome shotgun (WGS) entry which is preliminary data.</text>
</comment>
<dbReference type="EMBL" id="CBTN010000121">
    <property type="protein sequence ID" value="CDH61006.1"/>
    <property type="molecule type" value="Genomic_DNA"/>
</dbReference>
<proteinExistence type="predicted"/>
<keyword evidence="2" id="KW-1185">Reference proteome</keyword>
<protein>
    <recommendedName>
        <fullName evidence="3">F-box domain-containing protein</fullName>
    </recommendedName>
</protein>
<evidence type="ECO:0000313" key="2">
    <source>
        <dbReference type="Proteomes" id="UP000027586"/>
    </source>
</evidence>
<organism evidence="1 2">
    <name type="scientific">Lichtheimia corymbifera JMRC:FSU:9682</name>
    <dbReference type="NCBI Taxonomy" id="1263082"/>
    <lineage>
        <taxon>Eukaryota</taxon>
        <taxon>Fungi</taxon>
        <taxon>Fungi incertae sedis</taxon>
        <taxon>Mucoromycota</taxon>
        <taxon>Mucoromycotina</taxon>
        <taxon>Mucoromycetes</taxon>
        <taxon>Mucorales</taxon>
        <taxon>Lichtheimiaceae</taxon>
        <taxon>Lichtheimia</taxon>
    </lineage>
</organism>
<evidence type="ECO:0008006" key="3">
    <source>
        <dbReference type="Google" id="ProtNLM"/>
    </source>
</evidence>
<sequence length="93" mass="10447">MVDIGSLLRPFPQLQVLRLPPIPCAALFPIIDQACPQLQQLTTSNSPSRGFPDTTQGSRGLRVLSVCHPEDFVYVESDALVEYMMKLPYFEDH</sequence>
<reference evidence="1" key="1">
    <citation type="submission" date="2013-08" db="EMBL/GenBank/DDBJ databases">
        <title>Gene expansion shapes genome architecture in the human pathogen Lichtheimia corymbifera: an evolutionary genomics analysis in the ancient terrestrial Mucorales (Mucoromycotina).</title>
        <authorList>
            <person name="Schwartze V.U."/>
            <person name="Winter S."/>
            <person name="Shelest E."/>
            <person name="Marcet-Houben M."/>
            <person name="Horn F."/>
            <person name="Wehner S."/>
            <person name="Hoffmann K."/>
            <person name="Riege K."/>
            <person name="Sammeth M."/>
            <person name="Nowrousian M."/>
            <person name="Valiante V."/>
            <person name="Linde J."/>
            <person name="Jacobsen I.D."/>
            <person name="Marz M."/>
            <person name="Brakhage A.A."/>
            <person name="Gabaldon T."/>
            <person name="Bocker S."/>
            <person name="Voigt K."/>
        </authorList>
    </citation>
    <scope>NUCLEOTIDE SEQUENCE [LARGE SCALE GENOMIC DNA]</scope>
    <source>
        <strain evidence="1">FSU 9682</strain>
    </source>
</reference>